<keyword evidence="8" id="KW-0863">Zinc-finger</keyword>
<dbReference type="SUPFAM" id="SSF49493">
    <property type="entry name" value="HSP40/DnaJ peptide-binding domain"/>
    <property type="match status" value="2"/>
</dbReference>
<evidence type="ECO:0000256" key="7">
    <source>
        <dbReference type="ARBA" id="ARBA00022737"/>
    </source>
</evidence>
<organism evidence="13">
    <name type="scientific">marine sediment metagenome</name>
    <dbReference type="NCBI Taxonomy" id="412755"/>
    <lineage>
        <taxon>unclassified sequences</taxon>
        <taxon>metagenomes</taxon>
        <taxon>ecological metagenomes</taxon>
    </lineage>
</organism>
<evidence type="ECO:0000256" key="2">
    <source>
        <dbReference type="ARBA" id="ARBA00004496"/>
    </source>
</evidence>
<dbReference type="GO" id="GO:0006260">
    <property type="term" value="P:DNA replication"/>
    <property type="evidence" value="ECO:0007669"/>
    <property type="project" value="UniProtKB-KW"/>
</dbReference>
<keyword evidence="4" id="KW-0963">Cytoplasm</keyword>
<keyword evidence="9" id="KW-0862">Zinc</keyword>
<sequence>MRVSGEGEVAAAGGNRGDLYVDVYVRSHKIFTRDGNDILCAVPIGFTLAVLGGEIEVPTLDGKVKMKVPTGTQPNRVFRLRGKGIPDIHGRGRGDELVRIIVEIPTRLNKKQRELLEEFARTSGENIYPQSKSFMEKVRQA</sequence>
<comment type="cofactor">
    <cofactor evidence="1">
        <name>Zn(2+)</name>
        <dbReference type="ChEBI" id="CHEBI:29105"/>
    </cofactor>
</comment>
<evidence type="ECO:0000256" key="5">
    <source>
        <dbReference type="ARBA" id="ARBA00022705"/>
    </source>
</evidence>
<keyword evidence="7" id="KW-0677">Repeat</keyword>
<accession>X0YXT8</accession>
<gene>
    <name evidence="13" type="ORF">S01H1_66101</name>
</gene>
<evidence type="ECO:0000256" key="9">
    <source>
        <dbReference type="ARBA" id="ARBA00022833"/>
    </source>
</evidence>
<comment type="caution">
    <text evidence="13">The sequence shown here is derived from an EMBL/GenBank/DDBJ whole genome shotgun (WGS) entry which is preliminary data.</text>
</comment>
<dbReference type="AlphaFoldDB" id="X0YXT8"/>
<comment type="subcellular location">
    <subcellularLocation>
        <location evidence="2">Cytoplasm</location>
    </subcellularLocation>
</comment>
<feature type="domain" description="Chaperone DnaJ C-terminal" evidence="12">
    <location>
        <begin position="1"/>
        <end position="105"/>
    </location>
</feature>
<evidence type="ECO:0000256" key="10">
    <source>
        <dbReference type="ARBA" id="ARBA00023016"/>
    </source>
</evidence>
<evidence type="ECO:0000256" key="3">
    <source>
        <dbReference type="ARBA" id="ARBA00011738"/>
    </source>
</evidence>
<dbReference type="PANTHER" id="PTHR43096">
    <property type="entry name" value="DNAJ HOMOLOG 1, MITOCHONDRIAL-RELATED"/>
    <property type="match status" value="1"/>
</dbReference>
<evidence type="ECO:0000256" key="8">
    <source>
        <dbReference type="ARBA" id="ARBA00022771"/>
    </source>
</evidence>
<dbReference type="PANTHER" id="PTHR43096:SF52">
    <property type="entry name" value="DNAJ HOMOLOG 1, MITOCHONDRIAL-RELATED"/>
    <property type="match status" value="1"/>
</dbReference>
<dbReference type="InterPro" id="IPR008971">
    <property type="entry name" value="HSP40/DnaJ_pept-bd"/>
</dbReference>
<proteinExistence type="predicted"/>
<evidence type="ECO:0000256" key="11">
    <source>
        <dbReference type="ARBA" id="ARBA00023186"/>
    </source>
</evidence>
<dbReference type="Pfam" id="PF01556">
    <property type="entry name" value="DnaJ_C"/>
    <property type="match status" value="1"/>
</dbReference>
<dbReference type="GO" id="GO:0051082">
    <property type="term" value="F:unfolded protein binding"/>
    <property type="evidence" value="ECO:0007669"/>
    <property type="project" value="InterPro"/>
</dbReference>
<evidence type="ECO:0000256" key="4">
    <source>
        <dbReference type="ARBA" id="ARBA00022490"/>
    </source>
</evidence>
<dbReference type="CDD" id="cd10747">
    <property type="entry name" value="DnaJ_C"/>
    <property type="match status" value="1"/>
</dbReference>
<evidence type="ECO:0000313" key="13">
    <source>
        <dbReference type="EMBL" id="GAG41376.1"/>
    </source>
</evidence>
<dbReference type="InterPro" id="IPR002939">
    <property type="entry name" value="DnaJ_C"/>
</dbReference>
<keyword evidence="11" id="KW-0143">Chaperone</keyword>
<keyword evidence="6" id="KW-0479">Metal-binding</keyword>
<dbReference type="EMBL" id="BARS01043693">
    <property type="protein sequence ID" value="GAG41376.1"/>
    <property type="molecule type" value="Genomic_DNA"/>
</dbReference>
<dbReference type="GO" id="GO:0008270">
    <property type="term" value="F:zinc ion binding"/>
    <property type="evidence" value="ECO:0007669"/>
    <property type="project" value="UniProtKB-KW"/>
</dbReference>
<dbReference type="FunFam" id="2.60.260.20:FF:000004">
    <property type="entry name" value="Molecular chaperone DnaJ"/>
    <property type="match status" value="1"/>
</dbReference>
<comment type="subunit">
    <text evidence="3">Homodimer.</text>
</comment>
<dbReference type="GO" id="GO:0005737">
    <property type="term" value="C:cytoplasm"/>
    <property type="evidence" value="ECO:0007669"/>
    <property type="project" value="UniProtKB-SubCell"/>
</dbReference>
<dbReference type="GO" id="GO:0042026">
    <property type="term" value="P:protein refolding"/>
    <property type="evidence" value="ECO:0007669"/>
    <property type="project" value="TreeGrafter"/>
</dbReference>
<keyword evidence="5" id="KW-0235">DNA replication</keyword>
<evidence type="ECO:0000259" key="12">
    <source>
        <dbReference type="Pfam" id="PF01556"/>
    </source>
</evidence>
<protein>
    <recommendedName>
        <fullName evidence="12">Chaperone DnaJ C-terminal domain-containing protein</fullName>
    </recommendedName>
</protein>
<feature type="non-terminal residue" evidence="13">
    <location>
        <position position="141"/>
    </location>
</feature>
<reference evidence="13" key="1">
    <citation type="journal article" date="2014" name="Front. Microbiol.">
        <title>High frequency of phylogenetically diverse reductive dehalogenase-homologous genes in deep subseafloor sedimentary metagenomes.</title>
        <authorList>
            <person name="Kawai M."/>
            <person name="Futagami T."/>
            <person name="Toyoda A."/>
            <person name="Takaki Y."/>
            <person name="Nishi S."/>
            <person name="Hori S."/>
            <person name="Arai W."/>
            <person name="Tsubouchi T."/>
            <person name="Morono Y."/>
            <person name="Uchiyama I."/>
            <person name="Ito T."/>
            <person name="Fujiyama A."/>
            <person name="Inagaki F."/>
            <person name="Takami H."/>
        </authorList>
    </citation>
    <scope>NUCLEOTIDE SEQUENCE</scope>
    <source>
        <strain evidence="13">Expedition CK06-06</strain>
    </source>
</reference>
<name>X0YXT8_9ZZZZ</name>
<evidence type="ECO:0000256" key="1">
    <source>
        <dbReference type="ARBA" id="ARBA00001947"/>
    </source>
</evidence>
<keyword evidence="10" id="KW-0346">Stress response</keyword>
<evidence type="ECO:0000256" key="6">
    <source>
        <dbReference type="ARBA" id="ARBA00022723"/>
    </source>
</evidence>
<dbReference type="Gene3D" id="2.60.260.20">
    <property type="entry name" value="Urease metallochaperone UreE, N-terminal domain"/>
    <property type="match status" value="1"/>
</dbReference>